<dbReference type="Gene3D" id="3.80.10.10">
    <property type="entry name" value="Ribonuclease Inhibitor"/>
    <property type="match status" value="1"/>
</dbReference>
<evidence type="ECO:0000313" key="2">
    <source>
        <dbReference type="Proteomes" id="UP000316270"/>
    </source>
</evidence>
<evidence type="ECO:0000313" key="1">
    <source>
        <dbReference type="EMBL" id="QDS74755.1"/>
    </source>
</evidence>
<gene>
    <name evidence="1" type="ORF">FKW77_001307</name>
</gene>
<proteinExistence type="predicted"/>
<keyword evidence="2" id="KW-1185">Reference proteome</keyword>
<dbReference type="Proteomes" id="UP000316270">
    <property type="component" value="Chromosome 12"/>
</dbReference>
<sequence>MASALNCLSLDVLYEITDHLLEFDTNSGERWHHLTSESKRDILSARSVCRGFRDTLWLAYSQTLAERSFYLVKSDLDIIFKLTEHPILRNLTRIITFGGECFSKSGLDLIDHVINTHPGSLLGGDHTDDAWQLGLSYLTDSNLNHVIKARDLYEQELEEQNALWQSGQTLRYLKSCLDALPRLSNVRIQPRQLKKPLKGAARQCTALAQIRQTSQEWQDLRRVSEAFASFQGVTDFRLSALCNIALPCLQPSTFKQLHTARLTIKEEELCRDEEYHAEAPNSSEEPGIHECLDNAPELKTLDLAIKTSNEVAYNSKILANISAHPPPYRLQHLVLERATITEANLVKLLEPHLPTLKSLILIYPWIRPGSWESFLKRLAQKGVYLAYFEIYKPSQGAVCYYDNMDWIEEKWLTALAKESKLIKFEGELDDMTGEWLNGCETWAETWDNTYPRQGRR</sequence>
<reference evidence="1 2" key="1">
    <citation type="submission" date="2019-07" db="EMBL/GenBank/DDBJ databases">
        <title>Finished genome of Venturia effusa.</title>
        <authorList>
            <person name="Young C.A."/>
            <person name="Cox M.P."/>
            <person name="Ganley A.R.D."/>
            <person name="David W.J."/>
        </authorList>
    </citation>
    <scope>NUCLEOTIDE SEQUENCE [LARGE SCALE GENOMIC DNA]</scope>
    <source>
        <strain evidence="2">albino</strain>
    </source>
</reference>
<dbReference type="AlphaFoldDB" id="A0A517LGI8"/>
<dbReference type="EMBL" id="CP042196">
    <property type="protein sequence ID" value="QDS74755.1"/>
    <property type="molecule type" value="Genomic_DNA"/>
</dbReference>
<protein>
    <submittedName>
        <fullName evidence="1">Uncharacterized protein</fullName>
    </submittedName>
</protein>
<dbReference type="InterPro" id="IPR032675">
    <property type="entry name" value="LRR_dom_sf"/>
</dbReference>
<accession>A0A517LGI8</accession>
<organism evidence="1 2">
    <name type="scientific">Venturia effusa</name>
    <dbReference type="NCBI Taxonomy" id="50376"/>
    <lineage>
        <taxon>Eukaryota</taxon>
        <taxon>Fungi</taxon>
        <taxon>Dikarya</taxon>
        <taxon>Ascomycota</taxon>
        <taxon>Pezizomycotina</taxon>
        <taxon>Dothideomycetes</taxon>
        <taxon>Pleosporomycetidae</taxon>
        <taxon>Venturiales</taxon>
        <taxon>Venturiaceae</taxon>
        <taxon>Venturia</taxon>
    </lineage>
</organism>
<name>A0A517LGI8_9PEZI</name>
<dbReference type="OrthoDB" id="3792931at2759"/>